<evidence type="ECO:0000313" key="3">
    <source>
        <dbReference type="WBParaSite" id="ACRNAN_scaffold11282.g19547.t1"/>
    </source>
</evidence>
<sequence>MFFAAGLCIVMQHVRLPVIVTTLTHYGWIMVSGDNPIFYFILNASLRKEVLDRVRKTMGKSSNKVIKVTPVPTK</sequence>
<dbReference type="InterPro" id="IPR019425">
    <property type="entry name" value="7TM_GPCR_serpentine_rcpt_Srt"/>
</dbReference>
<keyword evidence="2" id="KW-1185">Reference proteome</keyword>
<dbReference type="Proteomes" id="UP000887540">
    <property type="component" value="Unplaced"/>
</dbReference>
<evidence type="ECO:0000256" key="1">
    <source>
        <dbReference type="SAM" id="SignalP"/>
    </source>
</evidence>
<dbReference type="AlphaFoldDB" id="A0A914CJI7"/>
<feature type="chain" id="PRO_5037021328" evidence="1">
    <location>
        <begin position="17"/>
        <end position="74"/>
    </location>
</feature>
<proteinExistence type="predicted"/>
<reference evidence="3" key="1">
    <citation type="submission" date="2022-11" db="UniProtKB">
        <authorList>
            <consortium name="WormBaseParasite"/>
        </authorList>
    </citation>
    <scope>IDENTIFICATION</scope>
</reference>
<keyword evidence="1" id="KW-0732">Signal</keyword>
<name>A0A914CJI7_9BILA</name>
<dbReference type="Pfam" id="PF10321">
    <property type="entry name" value="7TM_GPCR_Srt"/>
    <property type="match status" value="1"/>
</dbReference>
<accession>A0A914CJI7</accession>
<evidence type="ECO:0000313" key="2">
    <source>
        <dbReference type="Proteomes" id="UP000887540"/>
    </source>
</evidence>
<protein>
    <submittedName>
        <fullName evidence="3">Uncharacterized protein</fullName>
    </submittedName>
</protein>
<dbReference type="WBParaSite" id="ACRNAN_scaffold11282.g19547.t1">
    <property type="protein sequence ID" value="ACRNAN_scaffold11282.g19547.t1"/>
    <property type="gene ID" value="ACRNAN_scaffold11282.g19547"/>
</dbReference>
<feature type="signal peptide" evidence="1">
    <location>
        <begin position="1"/>
        <end position="16"/>
    </location>
</feature>
<organism evidence="2 3">
    <name type="scientific">Acrobeloides nanus</name>
    <dbReference type="NCBI Taxonomy" id="290746"/>
    <lineage>
        <taxon>Eukaryota</taxon>
        <taxon>Metazoa</taxon>
        <taxon>Ecdysozoa</taxon>
        <taxon>Nematoda</taxon>
        <taxon>Chromadorea</taxon>
        <taxon>Rhabditida</taxon>
        <taxon>Tylenchina</taxon>
        <taxon>Cephalobomorpha</taxon>
        <taxon>Cephaloboidea</taxon>
        <taxon>Cephalobidae</taxon>
        <taxon>Acrobeloides</taxon>
    </lineage>
</organism>